<evidence type="ECO:0000313" key="10">
    <source>
        <dbReference type="EMBL" id="TCO46923.1"/>
    </source>
</evidence>
<comment type="catalytic activity">
    <reaction evidence="1">
        <text>D-mannose 6-phosphate = D-fructose 6-phosphate</text>
        <dbReference type="Rhea" id="RHEA:12356"/>
        <dbReference type="ChEBI" id="CHEBI:58735"/>
        <dbReference type="ChEBI" id="CHEBI:61527"/>
        <dbReference type="EC" id="5.3.1.8"/>
    </reaction>
</comment>
<dbReference type="InterPro" id="IPR046457">
    <property type="entry name" value="PMI_typeI_cat"/>
</dbReference>
<evidence type="ECO:0000256" key="3">
    <source>
        <dbReference type="ARBA" id="ARBA00011956"/>
    </source>
</evidence>
<dbReference type="CDD" id="cd07011">
    <property type="entry name" value="cupin_PMI_type_I_N"/>
    <property type="match status" value="1"/>
</dbReference>
<accession>A0A4R2IP25</accession>
<dbReference type="EC" id="5.3.1.8" evidence="3"/>
<feature type="binding site" evidence="8">
    <location>
        <position position="254"/>
    </location>
    <ligand>
        <name>Zn(2+)</name>
        <dbReference type="ChEBI" id="CHEBI:29105"/>
    </ligand>
</feature>
<evidence type="ECO:0000256" key="5">
    <source>
        <dbReference type="ARBA" id="ARBA00022833"/>
    </source>
</evidence>
<keyword evidence="11" id="KW-1185">Reference proteome</keyword>
<dbReference type="InterPro" id="IPR016305">
    <property type="entry name" value="Mannose-6-P_Isomerase"/>
</dbReference>
<dbReference type="InterPro" id="IPR011051">
    <property type="entry name" value="RmlC_Cupin_sf"/>
</dbReference>
<dbReference type="Proteomes" id="UP000295573">
    <property type="component" value="Unassembled WGS sequence"/>
</dbReference>
<reference evidence="10 11" key="1">
    <citation type="journal article" date="2015" name="Stand. Genomic Sci.">
        <title>Genomic Encyclopedia of Bacterial and Archaeal Type Strains, Phase III: the genomes of soil and plant-associated and newly described type strains.</title>
        <authorList>
            <person name="Whitman W.B."/>
            <person name="Woyke T."/>
            <person name="Klenk H.P."/>
            <person name="Zhou Y."/>
            <person name="Lilburn T.G."/>
            <person name="Beck B.J."/>
            <person name="De Vos P."/>
            <person name="Vandamme P."/>
            <person name="Eisen J.A."/>
            <person name="Garrity G."/>
            <person name="Hugenholtz P."/>
            <person name="Kyrpides N.C."/>
        </authorList>
    </citation>
    <scope>NUCLEOTIDE SEQUENCE [LARGE SCALE GENOMIC DNA]</scope>
    <source>
        <strain evidence="10 11">VKM Ac-2541</strain>
    </source>
</reference>
<dbReference type="PANTHER" id="PTHR10309">
    <property type="entry name" value="MANNOSE-6-PHOSPHATE ISOMERASE"/>
    <property type="match status" value="1"/>
</dbReference>
<feature type="binding site" evidence="8">
    <location>
        <position position="96"/>
    </location>
    <ligand>
        <name>Zn(2+)</name>
        <dbReference type="ChEBI" id="CHEBI:29105"/>
    </ligand>
</feature>
<comment type="caution">
    <text evidence="10">The sequence shown here is derived from an EMBL/GenBank/DDBJ whole genome shotgun (WGS) entry which is preliminary data.</text>
</comment>
<dbReference type="PANTHER" id="PTHR10309:SF0">
    <property type="entry name" value="MANNOSE-6-PHOSPHATE ISOMERASE"/>
    <property type="match status" value="1"/>
</dbReference>
<dbReference type="GO" id="GO:0004476">
    <property type="term" value="F:mannose-6-phosphate isomerase activity"/>
    <property type="evidence" value="ECO:0007669"/>
    <property type="project" value="UniProtKB-EC"/>
</dbReference>
<dbReference type="InterPro" id="IPR001250">
    <property type="entry name" value="Man6P_Isoase-1"/>
</dbReference>
<dbReference type="GO" id="GO:0005975">
    <property type="term" value="P:carbohydrate metabolic process"/>
    <property type="evidence" value="ECO:0007669"/>
    <property type="project" value="InterPro"/>
</dbReference>
<proteinExistence type="inferred from homology"/>
<comment type="similarity">
    <text evidence="2">Belongs to the mannose-6-phosphate isomerase type 1 family.</text>
</comment>
<evidence type="ECO:0000313" key="11">
    <source>
        <dbReference type="Proteomes" id="UP000295573"/>
    </source>
</evidence>
<dbReference type="PRINTS" id="PR00714">
    <property type="entry name" value="MAN6PISMRASE"/>
</dbReference>
<dbReference type="NCBIfam" id="TIGR00218">
    <property type="entry name" value="manA"/>
    <property type="match status" value="1"/>
</dbReference>
<evidence type="ECO:0000256" key="4">
    <source>
        <dbReference type="ARBA" id="ARBA00022723"/>
    </source>
</evidence>
<keyword evidence="5 8" id="KW-0862">Zinc</keyword>
<evidence type="ECO:0000256" key="8">
    <source>
        <dbReference type="PIRSR" id="PIRSR001480-2"/>
    </source>
</evidence>
<dbReference type="PIRSF" id="PIRSF001480">
    <property type="entry name" value="Mannose-6-phosphate_isomerase"/>
    <property type="match status" value="1"/>
</dbReference>
<feature type="domain" description="Phosphomannose isomerase type I catalytic" evidence="9">
    <location>
        <begin position="3"/>
        <end position="148"/>
    </location>
</feature>
<dbReference type="InterPro" id="IPR014710">
    <property type="entry name" value="RmlC-like_jellyroll"/>
</dbReference>
<dbReference type="GO" id="GO:0009298">
    <property type="term" value="P:GDP-mannose biosynthetic process"/>
    <property type="evidence" value="ECO:0007669"/>
    <property type="project" value="InterPro"/>
</dbReference>
<sequence>MVVRLQNTIRDYAWGSRTALPELLGLEPDGTPQAELWMGAHESAPSMLPSGDSLYDVVSAGPADVLGSETAERFDGRFPFLAKLLAAAQPLSIQAHPSREQAIDGYARDEAAGIPRDAGDRNYKDAWPKPEILIALEPFDALVGFRPLHSTVALLDALAPEGFDECTDLLRNGKLQDVFTQIMSNDRDTIRPLVAALGEACAQYSGAAFELERETLAKLCADFPDDPGVLAALLLNRVRLERFEAVYLPAGNVHAYLHGLGFEVMANSDNVLRGGLTSKHIDVPELVSVIDFEPLANPVLTATDLGDGIASYETGCEYFAIRRVQLDDDERTVDGIGPRIICCVDGLVEAGDVMLSAGQSAFAAGPEGPCSLRGSGTAFVVSAR</sequence>
<dbReference type="OrthoDB" id="9792649at2"/>
<dbReference type="RefSeq" id="WP_132150156.1">
    <property type="nucleotide sequence ID" value="NZ_SLWR01000006.1"/>
</dbReference>
<comment type="cofactor">
    <cofactor evidence="8">
        <name>Zn(2+)</name>
        <dbReference type="ChEBI" id="CHEBI:29105"/>
    </cofactor>
    <text evidence="8">Binds 1 zinc ion per subunit.</text>
</comment>
<feature type="binding site" evidence="8">
    <location>
        <position position="94"/>
    </location>
    <ligand>
        <name>Zn(2+)</name>
        <dbReference type="ChEBI" id="CHEBI:29105"/>
    </ligand>
</feature>
<dbReference type="AlphaFoldDB" id="A0A4R2IP25"/>
<protein>
    <recommendedName>
        <fullName evidence="3">mannose-6-phosphate isomerase</fullName>
        <ecNumber evidence="3">5.3.1.8</ecNumber>
    </recommendedName>
</protein>
<keyword evidence="4 8" id="KW-0479">Metal-binding</keyword>
<evidence type="ECO:0000259" key="9">
    <source>
        <dbReference type="Pfam" id="PF20511"/>
    </source>
</evidence>
<dbReference type="SUPFAM" id="SSF51182">
    <property type="entry name" value="RmlC-like cupins"/>
    <property type="match status" value="1"/>
</dbReference>
<feature type="binding site" evidence="8">
    <location>
        <position position="131"/>
    </location>
    <ligand>
        <name>Zn(2+)</name>
        <dbReference type="ChEBI" id="CHEBI:29105"/>
    </ligand>
</feature>
<evidence type="ECO:0000256" key="2">
    <source>
        <dbReference type="ARBA" id="ARBA00010772"/>
    </source>
</evidence>
<evidence type="ECO:0000256" key="6">
    <source>
        <dbReference type="ARBA" id="ARBA00023235"/>
    </source>
</evidence>
<keyword evidence="6 10" id="KW-0413">Isomerase</keyword>
<dbReference type="Gene3D" id="1.10.441.10">
    <property type="entry name" value="Phosphomannose Isomerase, domain 2"/>
    <property type="match status" value="1"/>
</dbReference>
<dbReference type="Pfam" id="PF20511">
    <property type="entry name" value="PMI_typeI_cat"/>
    <property type="match status" value="1"/>
</dbReference>
<evidence type="ECO:0000256" key="7">
    <source>
        <dbReference type="PIRSR" id="PIRSR001480-1"/>
    </source>
</evidence>
<name>A0A4R2IP25_9ACTN</name>
<dbReference type="GO" id="GO:0005829">
    <property type="term" value="C:cytosol"/>
    <property type="evidence" value="ECO:0007669"/>
    <property type="project" value="TreeGrafter"/>
</dbReference>
<gene>
    <name evidence="10" type="ORF">EV646_106162</name>
</gene>
<dbReference type="EMBL" id="SLWR01000006">
    <property type="protein sequence ID" value="TCO46923.1"/>
    <property type="molecule type" value="Genomic_DNA"/>
</dbReference>
<evidence type="ECO:0000256" key="1">
    <source>
        <dbReference type="ARBA" id="ARBA00000757"/>
    </source>
</evidence>
<dbReference type="GO" id="GO:0008270">
    <property type="term" value="F:zinc ion binding"/>
    <property type="evidence" value="ECO:0007669"/>
    <property type="project" value="InterPro"/>
</dbReference>
<organism evidence="10 11">
    <name type="scientific">Kribbella antiqua</name>
    <dbReference type="NCBI Taxonomy" id="2512217"/>
    <lineage>
        <taxon>Bacteria</taxon>
        <taxon>Bacillati</taxon>
        <taxon>Actinomycetota</taxon>
        <taxon>Actinomycetes</taxon>
        <taxon>Propionibacteriales</taxon>
        <taxon>Kribbellaceae</taxon>
        <taxon>Kribbella</taxon>
    </lineage>
</organism>
<dbReference type="Gene3D" id="2.60.120.10">
    <property type="entry name" value="Jelly Rolls"/>
    <property type="match status" value="2"/>
</dbReference>
<feature type="active site" evidence="7">
    <location>
        <position position="273"/>
    </location>
</feature>